<reference evidence="2" key="1">
    <citation type="submission" date="2024-06" db="UniProtKB">
        <authorList>
            <consortium name="RefSeq"/>
        </authorList>
    </citation>
    <scope>NUCLEOTIDE SEQUENCE [LARGE SCALE GENOMIC DNA]</scope>
</reference>
<dbReference type="KEGG" id="cvn:111122659"/>
<feature type="transmembrane region" description="Helical" evidence="1">
    <location>
        <begin position="79"/>
        <end position="101"/>
    </location>
</feature>
<reference evidence="3" key="2">
    <citation type="submission" date="2025-08" db="UniProtKB">
        <authorList>
            <consortium name="RefSeq"/>
        </authorList>
    </citation>
    <scope>IDENTIFICATION</scope>
    <source>
        <tissue evidence="3">Whole sample</tissue>
    </source>
</reference>
<accession>A0A8B8D0E3</accession>
<evidence type="ECO:0000313" key="2">
    <source>
        <dbReference type="Proteomes" id="UP000694844"/>
    </source>
</evidence>
<evidence type="ECO:0000313" key="3">
    <source>
        <dbReference type="RefSeq" id="XP_022320226.1"/>
    </source>
</evidence>
<keyword evidence="1" id="KW-0812">Transmembrane</keyword>
<name>A0A8B8D0E3_CRAVI</name>
<dbReference type="Proteomes" id="UP000694844">
    <property type="component" value="Chromosome 1"/>
</dbReference>
<proteinExistence type="predicted"/>
<protein>
    <submittedName>
        <fullName evidence="3">Uncharacterized protein LOC111122659</fullName>
    </submittedName>
</protein>
<dbReference type="GeneID" id="111122659"/>
<keyword evidence="1" id="KW-1133">Transmembrane helix</keyword>
<dbReference type="Gene3D" id="2.170.300.10">
    <property type="entry name" value="Tie2 ligand-binding domain superfamily"/>
    <property type="match status" value="1"/>
</dbReference>
<dbReference type="AlphaFoldDB" id="A0A8B8D0E3"/>
<sequence length="227" mass="24818">MSTTSKCPENANVDQNEACQCNDGYIRASCDEKCSNGTYGFACGKKCTSCPWEQCHHITGCPLPGATFPGGSTPSQNEIIIYITLLSSVVVLFSGLLLFRCCRGAKKMKRRNKKDEKSNVVQLMPGENSGIKGSANLYNELDDYEDEKLRVGDKVVLSVRPGRATAVYDTAEVSEESYSQIVLRSDILGLRTVTCESIDDTYNHLAINNITTRGIISEGQYGCVNDV</sequence>
<dbReference type="RefSeq" id="XP_022320226.1">
    <property type="nucleotide sequence ID" value="XM_022464518.1"/>
</dbReference>
<keyword evidence="2" id="KW-1185">Reference proteome</keyword>
<keyword evidence="1" id="KW-0472">Membrane</keyword>
<evidence type="ECO:0000256" key="1">
    <source>
        <dbReference type="SAM" id="Phobius"/>
    </source>
</evidence>
<organism evidence="2 3">
    <name type="scientific">Crassostrea virginica</name>
    <name type="common">Eastern oyster</name>
    <dbReference type="NCBI Taxonomy" id="6565"/>
    <lineage>
        <taxon>Eukaryota</taxon>
        <taxon>Metazoa</taxon>
        <taxon>Spiralia</taxon>
        <taxon>Lophotrochozoa</taxon>
        <taxon>Mollusca</taxon>
        <taxon>Bivalvia</taxon>
        <taxon>Autobranchia</taxon>
        <taxon>Pteriomorphia</taxon>
        <taxon>Ostreida</taxon>
        <taxon>Ostreoidea</taxon>
        <taxon>Ostreidae</taxon>
        <taxon>Crassostrea</taxon>
    </lineage>
</organism>
<gene>
    <name evidence="3" type="primary">LOC111122659</name>
</gene>